<dbReference type="EMBL" id="MTYJ01000082">
    <property type="protein sequence ID" value="OQV15767.1"/>
    <property type="molecule type" value="Genomic_DNA"/>
</dbReference>
<keyword evidence="3" id="KW-1185">Reference proteome</keyword>
<name>A0A1W0WKS8_HYPEX</name>
<dbReference type="InterPro" id="IPR004875">
    <property type="entry name" value="DDE_SF_endonuclease_dom"/>
</dbReference>
<gene>
    <name evidence="2" type="ORF">BV898_10021</name>
</gene>
<comment type="caution">
    <text evidence="2">The sequence shown here is derived from an EMBL/GenBank/DDBJ whole genome shotgun (WGS) entry which is preliminary data.</text>
</comment>
<proteinExistence type="predicted"/>
<feature type="domain" description="DDE-1" evidence="1">
    <location>
        <begin position="98"/>
        <end position="212"/>
    </location>
</feature>
<evidence type="ECO:0000313" key="3">
    <source>
        <dbReference type="Proteomes" id="UP000192578"/>
    </source>
</evidence>
<dbReference type="GO" id="GO:0003676">
    <property type="term" value="F:nucleic acid binding"/>
    <property type="evidence" value="ECO:0007669"/>
    <property type="project" value="InterPro"/>
</dbReference>
<sequence>MAAVPSSCDASQVQMFDQMSPASALTNKGIGKLGKPSLSTKSVVFKGLPCVTPGNYCIFGGICLANRQCGQLPPNCSGLQCFSVDNKCFLSSKHCKNERLDHAWTDTTFDEDGEPTVLIRDQYPVHKMESSAEMLQERNVHQIFVPAGMTGKLQPLDVGVNRPFKVFWTDAYQNWRKRLGPEDVTKSGYLRKPSRQELIDMVSEYWQKVTSACI</sequence>
<evidence type="ECO:0000313" key="2">
    <source>
        <dbReference type="EMBL" id="OQV15767.1"/>
    </source>
</evidence>
<dbReference type="OrthoDB" id="6136066at2759"/>
<dbReference type="AlphaFoldDB" id="A0A1W0WKS8"/>
<organism evidence="2 3">
    <name type="scientific">Hypsibius exemplaris</name>
    <name type="common">Freshwater tardigrade</name>
    <dbReference type="NCBI Taxonomy" id="2072580"/>
    <lineage>
        <taxon>Eukaryota</taxon>
        <taxon>Metazoa</taxon>
        <taxon>Ecdysozoa</taxon>
        <taxon>Tardigrada</taxon>
        <taxon>Eutardigrada</taxon>
        <taxon>Parachela</taxon>
        <taxon>Hypsibioidea</taxon>
        <taxon>Hypsibiidae</taxon>
        <taxon>Hypsibius</taxon>
    </lineage>
</organism>
<dbReference type="Proteomes" id="UP000192578">
    <property type="component" value="Unassembled WGS sequence"/>
</dbReference>
<accession>A0A1W0WKS8</accession>
<evidence type="ECO:0000259" key="1">
    <source>
        <dbReference type="Pfam" id="PF03184"/>
    </source>
</evidence>
<reference evidence="3" key="1">
    <citation type="submission" date="2017-01" db="EMBL/GenBank/DDBJ databases">
        <title>Comparative genomics of anhydrobiosis in the tardigrade Hypsibius dujardini.</title>
        <authorList>
            <person name="Yoshida Y."/>
            <person name="Koutsovoulos G."/>
            <person name="Laetsch D."/>
            <person name="Stevens L."/>
            <person name="Kumar S."/>
            <person name="Horikawa D."/>
            <person name="Ishino K."/>
            <person name="Komine S."/>
            <person name="Tomita M."/>
            <person name="Blaxter M."/>
            <person name="Arakawa K."/>
        </authorList>
    </citation>
    <scope>NUCLEOTIDE SEQUENCE [LARGE SCALE GENOMIC DNA]</scope>
    <source>
        <strain evidence="3">Z151</strain>
    </source>
</reference>
<protein>
    <recommendedName>
        <fullName evidence="1">DDE-1 domain-containing protein</fullName>
    </recommendedName>
</protein>
<dbReference type="Pfam" id="PF03184">
    <property type="entry name" value="DDE_1"/>
    <property type="match status" value="1"/>
</dbReference>